<dbReference type="STRING" id="690307.A0A1L9WQX4"/>
<dbReference type="Pfam" id="PF00295">
    <property type="entry name" value="Glyco_hydro_28"/>
    <property type="match status" value="1"/>
</dbReference>
<dbReference type="SMR" id="A0A1L9WQX4"/>
<dbReference type="SUPFAM" id="SSF51126">
    <property type="entry name" value="Pectin lyase-like"/>
    <property type="match status" value="1"/>
</dbReference>
<keyword evidence="4" id="KW-0964">Secreted</keyword>
<dbReference type="GO" id="GO:0005576">
    <property type="term" value="C:extracellular region"/>
    <property type="evidence" value="ECO:0007669"/>
    <property type="project" value="UniProtKB-SubCell"/>
</dbReference>
<evidence type="ECO:0000256" key="9">
    <source>
        <dbReference type="ARBA" id="ARBA00023157"/>
    </source>
</evidence>
<dbReference type="PROSITE" id="PS00502">
    <property type="entry name" value="POLYGALACTURONASE"/>
    <property type="match status" value="1"/>
</dbReference>
<evidence type="ECO:0000256" key="10">
    <source>
        <dbReference type="ARBA" id="ARBA00023295"/>
    </source>
</evidence>
<dbReference type="GO" id="GO:0045490">
    <property type="term" value="P:pectin catabolic process"/>
    <property type="evidence" value="ECO:0007669"/>
    <property type="project" value="UniProtKB-ARBA"/>
</dbReference>
<dbReference type="GO" id="GO:0047911">
    <property type="term" value="F:galacturan 1,4-alpha-galacturonidase activity"/>
    <property type="evidence" value="ECO:0007669"/>
    <property type="project" value="UniProtKB-ARBA"/>
</dbReference>
<evidence type="ECO:0000256" key="3">
    <source>
        <dbReference type="ARBA" id="ARBA00012736"/>
    </source>
</evidence>
<keyword evidence="9" id="KW-1015">Disulfide bond</keyword>
<evidence type="ECO:0000256" key="7">
    <source>
        <dbReference type="ARBA" id="ARBA00022801"/>
    </source>
</evidence>
<evidence type="ECO:0000256" key="1">
    <source>
        <dbReference type="ARBA" id="ARBA00004613"/>
    </source>
</evidence>
<dbReference type="GO" id="GO:0004650">
    <property type="term" value="F:polygalacturonase activity"/>
    <property type="evidence" value="ECO:0007669"/>
    <property type="project" value="UniProtKB-EC"/>
</dbReference>
<dbReference type="Gene3D" id="2.160.20.10">
    <property type="entry name" value="Single-stranded right-handed beta-helix, Pectin lyase-like"/>
    <property type="match status" value="1"/>
</dbReference>
<dbReference type="FunFam" id="2.160.20.10:FF:000002">
    <property type="entry name" value="Endopolygalacturonase D"/>
    <property type="match status" value="1"/>
</dbReference>
<dbReference type="InterPro" id="IPR011050">
    <property type="entry name" value="Pectin_lyase_fold/virulence"/>
</dbReference>
<keyword evidence="18" id="KW-1185">Reference proteome</keyword>
<comment type="catalytic activity">
    <reaction evidence="12">
        <text>(1,4-alpha-D-galacturonosyl)n+m + H2O = (1,4-alpha-D-galacturonosyl)n + (1,4-alpha-D-galacturonosyl)m.</text>
        <dbReference type="EC" id="3.2.1.15"/>
    </reaction>
</comment>
<dbReference type="GO" id="GO:0071555">
    <property type="term" value="P:cell wall organization"/>
    <property type="evidence" value="ECO:0007669"/>
    <property type="project" value="UniProtKB-KW"/>
</dbReference>
<evidence type="ECO:0000256" key="5">
    <source>
        <dbReference type="ARBA" id="ARBA00022729"/>
    </source>
</evidence>
<evidence type="ECO:0000256" key="6">
    <source>
        <dbReference type="ARBA" id="ARBA00022737"/>
    </source>
</evidence>
<keyword evidence="5 16" id="KW-0732">Signal</keyword>
<dbReference type="OrthoDB" id="1546079at2759"/>
<dbReference type="OMA" id="GSTIKFM"/>
<dbReference type="InterPro" id="IPR000743">
    <property type="entry name" value="Glyco_hydro_28"/>
</dbReference>
<dbReference type="SMART" id="SM00710">
    <property type="entry name" value="PbH1"/>
    <property type="match status" value="5"/>
</dbReference>
<keyword evidence="11" id="KW-0961">Cell wall biogenesis/degradation</keyword>
<evidence type="ECO:0000256" key="4">
    <source>
        <dbReference type="ARBA" id="ARBA00022525"/>
    </source>
</evidence>
<feature type="signal peptide" evidence="16">
    <location>
        <begin position="1"/>
        <end position="20"/>
    </location>
</feature>
<evidence type="ECO:0000256" key="16">
    <source>
        <dbReference type="SAM" id="SignalP"/>
    </source>
</evidence>
<dbReference type="PANTHER" id="PTHR31884:SF1">
    <property type="entry name" value="POLYGALACTURONASE"/>
    <property type="match status" value="1"/>
</dbReference>
<evidence type="ECO:0000256" key="12">
    <source>
        <dbReference type="ARBA" id="ARBA00034074"/>
    </source>
</evidence>
<feature type="chain" id="PRO_5009888028" description="endo-polygalacturonase" evidence="16">
    <location>
        <begin position="21"/>
        <end position="378"/>
    </location>
</feature>
<dbReference type="VEuPathDB" id="FungiDB:ASPACDRAFT_53360"/>
<reference evidence="18" key="1">
    <citation type="journal article" date="2017" name="Genome Biol.">
        <title>Comparative genomics reveals high biological diversity and specific adaptations in the industrially and medically important fungal genus Aspergillus.</title>
        <authorList>
            <person name="de Vries R.P."/>
            <person name="Riley R."/>
            <person name="Wiebenga A."/>
            <person name="Aguilar-Osorio G."/>
            <person name="Amillis S."/>
            <person name="Uchima C.A."/>
            <person name="Anderluh G."/>
            <person name="Asadollahi M."/>
            <person name="Askin M."/>
            <person name="Barry K."/>
            <person name="Battaglia E."/>
            <person name="Bayram O."/>
            <person name="Benocci T."/>
            <person name="Braus-Stromeyer S.A."/>
            <person name="Caldana C."/>
            <person name="Canovas D."/>
            <person name="Cerqueira G.C."/>
            <person name="Chen F."/>
            <person name="Chen W."/>
            <person name="Choi C."/>
            <person name="Clum A."/>
            <person name="Dos Santos R.A."/>
            <person name="Damasio A.R."/>
            <person name="Diallinas G."/>
            <person name="Emri T."/>
            <person name="Fekete E."/>
            <person name="Flipphi M."/>
            <person name="Freyberg S."/>
            <person name="Gallo A."/>
            <person name="Gournas C."/>
            <person name="Habgood R."/>
            <person name="Hainaut M."/>
            <person name="Harispe M.L."/>
            <person name="Henrissat B."/>
            <person name="Hilden K.S."/>
            <person name="Hope R."/>
            <person name="Hossain A."/>
            <person name="Karabika E."/>
            <person name="Karaffa L."/>
            <person name="Karanyi Z."/>
            <person name="Krasevec N."/>
            <person name="Kuo A."/>
            <person name="Kusch H."/>
            <person name="LaButti K."/>
            <person name="Lagendijk E.L."/>
            <person name="Lapidus A."/>
            <person name="Levasseur A."/>
            <person name="Lindquist E."/>
            <person name="Lipzen A."/>
            <person name="Logrieco A.F."/>
            <person name="MacCabe A."/>
            <person name="Maekelae M.R."/>
            <person name="Malavazi I."/>
            <person name="Melin P."/>
            <person name="Meyer V."/>
            <person name="Mielnichuk N."/>
            <person name="Miskei M."/>
            <person name="Molnar A.P."/>
            <person name="Mule G."/>
            <person name="Ngan C.Y."/>
            <person name="Orejas M."/>
            <person name="Orosz E."/>
            <person name="Ouedraogo J.P."/>
            <person name="Overkamp K.M."/>
            <person name="Park H.-S."/>
            <person name="Perrone G."/>
            <person name="Piumi F."/>
            <person name="Punt P.J."/>
            <person name="Ram A.F."/>
            <person name="Ramon A."/>
            <person name="Rauscher S."/>
            <person name="Record E."/>
            <person name="Riano-Pachon D.M."/>
            <person name="Robert V."/>
            <person name="Roehrig J."/>
            <person name="Ruller R."/>
            <person name="Salamov A."/>
            <person name="Salih N.S."/>
            <person name="Samson R.A."/>
            <person name="Sandor E."/>
            <person name="Sanguinetti M."/>
            <person name="Schuetze T."/>
            <person name="Sepcic K."/>
            <person name="Shelest E."/>
            <person name="Sherlock G."/>
            <person name="Sophianopoulou V."/>
            <person name="Squina F.M."/>
            <person name="Sun H."/>
            <person name="Susca A."/>
            <person name="Todd R.B."/>
            <person name="Tsang A."/>
            <person name="Unkles S.E."/>
            <person name="van de Wiele N."/>
            <person name="van Rossen-Uffink D."/>
            <person name="Oliveira J.V."/>
            <person name="Vesth T.C."/>
            <person name="Visser J."/>
            <person name="Yu J.-H."/>
            <person name="Zhou M."/>
            <person name="Andersen M.R."/>
            <person name="Archer D.B."/>
            <person name="Baker S.E."/>
            <person name="Benoit I."/>
            <person name="Brakhage A.A."/>
            <person name="Braus G.H."/>
            <person name="Fischer R."/>
            <person name="Frisvad J.C."/>
            <person name="Goldman G.H."/>
            <person name="Houbraken J."/>
            <person name="Oakley B."/>
            <person name="Pocsi I."/>
            <person name="Scazzocchio C."/>
            <person name="Seiboth B."/>
            <person name="vanKuyk P.A."/>
            <person name="Wortman J."/>
            <person name="Dyer P.S."/>
            <person name="Grigoriev I.V."/>
        </authorList>
    </citation>
    <scope>NUCLEOTIDE SEQUENCE [LARGE SCALE GENOMIC DNA]</scope>
    <source>
        <strain evidence="18">ATCC 16872 / CBS 172.66 / WB 5094</strain>
    </source>
</reference>
<evidence type="ECO:0000313" key="17">
    <source>
        <dbReference type="EMBL" id="OJJ98508.1"/>
    </source>
</evidence>
<dbReference type="RefSeq" id="XP_020054848.1">
    <property type="nucleotide sequence ID" value="XM_020202738.1"/>
</dbReference>
<dbReference type="InterPro" id="IPR012334">
    <property type="entry name" value="Pectin_lyas_fold"/>
</dbReference>
<evidence type="ECO:0000256" key="13">
    <source>
        <dbReference type="ARBA" id="ARBA00037707"/>
    </source>
</evidence>
<evidence type="ECO:0000256" key="2">
    <source>
        <dbReference type="ARBA" id="ARBA00008834"/>
    </source>
</evidence>
<keyword evidence="8" id="KW-0865">Zymogen</keyword>
<accession>A0A1L9WQX4</accession>
<feature type="active site" evidence="14">
    <location>
        <position position="241"/>
    </location>
</feature>
<dbReference type="GeneID" id="30976552"/>
<dbReference type="AlphaFoldDB" id="A0A1L9WQX4"/>
<sequence length="378" mass="38678">MHLNTTLLVSLALGAVSVLASPAPPAITAPPTAEEIAKRATTCTFSGSNGASSASKSKTSCSTIVLSNVAVPSGTTLDLTKLNDGTHVIFSGETTFGYEEWSGPLISVSGSDLTITGASGHSINGDGSRWWDGEGGNGGKTKPKFFAAHSLTNSVISGLKIVNSPVQVFSVASSDYLTLKDITIDNSDGDDNGGHNTDAFDIGTSTYVTITGATVYNQDDCVAVNSGENIYLSGGYCSGGHGLSIGSVGGRSDNTVKNVTFVDSTIINSDNGVRIKTNIDTTGSVSDITYKDITLTSIAKYGIVVQQNYGDTSETPTTGVPITDFVLDNVHGSVVSSGTNILISCGSGSCSDWTWTDVSVSGGKTSSKCVNLPSGISC</sequence>
<evidence type="ECO:0000256" key="11">
    <source>
        <dbReference type="ARBA" id="ARBA00023316"/>
    </source>
</evidence>
<keyword evidence="7 15" id="KW-0378">Hydrolase</keyword>
<protein>
    <recommendedName>
        <fullName evidence="3">endo-polygalacturonase</fullName>
        <ecNumber evidence="3">3.2.1.15</ecNumber>
    </recommendedName>
</protein>
<proteinExistence type="inferred from homology"/>
<comment type="function">
    <text evidence="13">Involved in maceration and soft-rotting of plant tissue. Hydrolyzes the 1,4-alpha glycosidic bonds of de-esterified pectate in the smooth region of the plant cell wall.</text>
</comment>
<name>A0A1L9WQX4_ASPA1</name>
<evidence type="ECO:0000313" key="18">
    <source>
        <dbReference type="Proteomes" id="UP000184546"/>
    </source>
</evidence>
<organism evidence="17 18">
    <name type="scientific">Aspergillus aculeatus (strain ATCC 16872 / CBS 172.66 / WB 5094)</name>
    <dbReference type="NCBI Taxonomy" id="690307"/>
    <lineage>
        <taxon>Eukaryota</taxon>
        <taxon>Fungi</taxon>
        <taxon>Dikarya</taxon>
        <taxon>Ascomycota</taxon>
        <taxon>Pezizomycotina</taxon>
        <taxon>Eurotiomycetes</taxon>
        <taxon>Eurotiomycetidae</taxon>
        <taxon>Eurotiales</taxon>
        <taxon>Aspergillaceae</taxon>
        <taxon>Aspergillus</taxon>
        <taxon>Aspergillus subgen. Circumdati</taxon>
    </lineage>
</organism>
<evidence type="ECO:0000256" key="14">
    <source>
        <dbReference type="PROSITE-ProRule" id="PRU10052"/>
    </source>
</evidence>
<comment type="similarity">
    <text evidence="2 15">Belongs to the glycosyl hydrolase 28 family.</text>
</comment>
<evidence type="ECO:0000256" key="8">
    <source>
        <dbReference type="ARBA" id="ARBA00023145"/>
    </source>
</evidence>
<gene>
    <name evidence="17" type="ORF">ASPACDRAFT_53360</name>
</gene>
<dbReference type="InterPro" id="IPR006626">
    <property type="entry name" value="PbH1"/>
</dbReference>
<dbReference type="InterPro" id="IPR050434">
    <property type="entry name" value="Glycosyl_hydrlase_28"/>
</dbReference>
<keyword evidence="6" id="KW-0677">Repeat</keyword>
<evidence type="ECO:0000256" key="15">
    <source>
        <dbReference type="RuleBase" id="RU361169"/>
    </source>
</evidence>
<dbReference type="PANTHER" id="PTHR31884">
    <property type="entry name" value="POLYGALACTURONASE"/>
    <property type="match status" value="1"/>
</dbReference>
<dbReference type="Proteomes" id="UP000184546">
    <property type="component" value="Unassembled WGS sequence"/>
</dbReference>
<keyword evidence="10 15" id="KW-0326">Glycosidase</keyword>
<dbReference type="EC" id="3.2.1.15" evidence="3"/>
<comment type="subcellular location">
    <subcellularLocation>
        <location evidence="1">Secreted</location>
    </subcellularLocation>
</comment>
<dbReference type="EMBL" id="KV878980">
    <property type="protein sequence ID" value="OJJ98508.1"/>
    <property type="molecule type" value="Genomic_DNA"/>
</dbReference>